<sequence length="162" mass="17354">MGSQPSPEEAAEALQEVTERRQQAAGPDAHPKWTLWVVGALAIGVGVASDLRPDLGTSLLYVLAAAALLLTYLPRSKRLGSAMGYRRSPDPRPVGMPARARALRLVVFLALIALVAVASVLLRTWDVPYPATIGSAAVVATMPLWHRLLRRAAHGPRAVRRG</sequence>
<feature type="transmembrane region" description="Helical" evidence="2">
    <location>
        <begin position="127"/>
        <end position="145"/>
    </location>
</feature>
<keyword evidence="2" id="KW-1133">Transmembrane helix</keyword>
<dbReference type="Proteomes" id="UP001499993">
    <property type="component" value="Unassembled WGS sequence"/>
</dbReference>
<evidence type="ECO:0000256" key="1">
    <source>
        <dbReference type="SAM" id="MobiDB-lite"/>
    </source>
</evidence>
<accession>A0ABP9GTF7</accession>
<proteinExistence type="predicted"/>
<feature type="transmembrane region" description="Helical" evidence="2">
    <location>
        <begin position="55"/>
        <end position="73"/>
    </location>
</feature>
<keyword evidence="2" id="KW-0472">Membrane</keyword>
<name>A0ABP9GTF7_9ACTN</name>
<organism evidence="3 4">
    <name type="scientific">Streptomonospora halophila</name>
    <dbReference type="NCBI Taxonomy" id="427369"/>
    <lineage>
        <taxon>Bacteria</taxon>
        <taxon>Bacillati</taxon>
        <taxon>Actinomycetota</taxon>
        <taxon>Actinomycetes</taxon>
        <taxon>Streptosporangiales</taxon>
        <taxon>Nocardiopsidaceae</taxon>
        <taxon>Streptomonospora</taxon>
    </lineage>
</organism>
<reference evidence="4" key="1">
    <citation type="journal article" date="2019" name="Int. J. Syst. Evol. Microbiol.">
        <title>The Global Catalogue of Microorganisms (GCM) 10K type strain sequencing project: providing services to taxonomists for standard genome sequencing and annotation.</title>
        <authorList>
            <consortium name="The Broad Institute Genomics Platform"/>
            <consortium name="The Broad Institute Genome Sequencing Center for Infectious Disease"/>
            <person name="Wu L."/>
            <person name="Ma J."/>
        </authorList>
    </citation>
    <scope>NUCLEOTIDE SEQUENCE [LARGE SCALE GENOMIC DNA]</scope>
    <source>
        <strain evidence="4">JCM 18123</strain>
    </source>
</reference>
<dbReference type="RefSeq" id="WP_345557176.1">
    <property type="nucleotide sequence ID" value="NZ_BAABIK010000017.1"/>
</dbReference>
<dbReference type="EMBL" id="BAABIK010000017">
    <property type="protein sequence ID" value="GAA4946090.1"/>
    <property type="molecule type" value="Genomic_DNA"/>
</dbReference>
<protein>
    <submittedName>
        <fullName evidence="3">Uncharacterized protein</fullName>
    </submittedName>
</protein>
<gene>
    <name evidence="3" type="ORF">GCM10023224_31810</name>
</gene>
<keyword evidence="2" id="KW-0812">Transmembrane</keyword>
<comment type="caution">
    <text evidence="3">The sequence shown here is derived from an EMBL/GenBank/DDBJ whole genome shotgun (WGS) entry which is preliminary data.</text>
</comment>
<evidence type="ECO:0000256" key="2">
    <source>
        <dbReference type="SAM" id="Phobius"/>
    </source>
</evidence>
<feature type="transmembrane region" description="Helical" evidence="2">
    <location>
        <begin position="102"/>
        <end position="121"/>
    </location>
</feature>
<evidence type="ECO:0000313" key="4">
    <source>
        <dbReference type="Proteomes" id="UP001499993"/>
    </source>
</evidence>
<feature type="region of interest" description="Disordered" evidence="1">
    <location>
        <begin position="1"/>
        <end position="26"/>
    </location>
</feature>
<keyword evidence="4" id="KW-1185">Reference proteome</keyword>
<evidence type="ECO:0000313" key="3">
    <source>
        <dbReference type="EMBL" id="GAA4946090.1"/>
    </source>
</evidence>